<dbReference type="PROSITE" id="PS51257">
    <property type="entry name" value="PROKAR_LIPOPROTEIN"/>
    <property type="match status" value="1"/>
</dbReference>
<dbReference type="EMBL" id="CAIT01000009">
    <property type="protein sequence ID" value="CCH56653.1"/>
    <property type="molecule type" value="Genomic_DNA"/>
</dbReference>
<organism evidence="2 3">
    <name type="scientific">Fibrisoma limi BUZ 3</name>
    <dbReference type="NCBI Taxonomy" id="1185876"/>
    <lineage>
        <taxon>Bacteria</taxon>
        <taxon>Pseudomonadati</taxon>
        <taxon>Bacteroidota</taxon>
        <taxon>Cytophagia</taxon>
        <taxon>Cytophagales</taxon>
        <taxon>Spirosomataceae</taxon>
        <taxon>Fibrisoma</taxon>
    </lineage>
</organism>
<dbReference type="Proteomes" id="UP000009309">
    <property type="component" value="Unassembled WGS sequence"/>
</dbReference>
<dbReference type="STRING" id="1185876.BN8_06033"/>
<reference evidence="2 3" key="1">
    <citation type="journal article" date="2012" name="J. Bacteriol.">
        <title>Genome Sequence of the Filamentous Bacterium Fibrisoma limi BUZ 3T.</title>
        <authorList>
            <person name="Filippini M."/>
            <person name="Qi W."/>
            <person name="Jaenicke S."/>
            <person name="Goesmann A."/>
            <person name="Smits T.H."/>
            <person name="Bagheri H.C."/>
        </authorList>
    </citation>
    <scope>NUCLEOTIDE SEQUENCE [LARGE SCALE GENOMIC DNA]</scope>
    <source>
        <strain evidence="3">BUZ 3T</strain>
    </source>
</reference>
<evidence type="ECO:0000313" key="2">
    <source>
        <dbReference type="EMBL" id="CCH56653.1"/>
    </source>
</evidence>
<name>I2GRX5_9BACT</name>
<proteinExistence type="predicted"/>
<comment type="caution">
    <text evidence="2">The sequence shown here is derived from an EMBL/GenBank/DDBJ whole genome shotgun (WGS) entry which is preliminary data.</text>
</comment>
<dbReference type="Pfam" id="PF03724">
    <property type="entry name" value="META"/>
    <property type="match status" value="1"/>
</dbReference>
<gene>
    <name evidence="2" type="ORF">BN8_06033</name>
</gene>
<keyword evidence="3" id="KW-1185">Reference proteome</keyword>
<dbReference type="Gene3D" id="2.40.128.270">
    <property type="match status" value="1"/>
</dbReference>
<evidence type="ECO:0000259" key="1">
    <source>
        <dbReference type="Pfam" id="PF03724"/>
    </source>
</evidence>
<dbReference type="eggNOG" id="COG3187">
    <property type="taxonomic scope" value="Bacteria"/>
</dbReference>
<dbReference type="RefSeq" id="WP_009285218.1">
    <property type="nucleotide sequence ID" value="NZ_CAIT01000009.1"/>
</dbReference>
<evidence type="ECO:0000313" key="3">
    <source>
        <dbReference type="Proteomes" id="UP000009309"/>
    </source>
</evidence>
<accession>I2GRX5</accession>
<dbReference type="OrthoDB" id="953642at2"/>
<dbReference type="InterPro" id="IPR005184">
    <property type="entry name" value="DUF306_Meta_HslJ"/>
</dbReference>
<protein>
    <recommendedName>
        <fullName evidence="1">DUF306 domain-containing protein</fullName>
    </recommendedName>
</protein>
<dbReference type="InterPro" id="IPR038670">
    <property type="entry name" value="HslJ-like_sf"/>
</dbReference>
<dbReference type="AlphaFoldDB" id="I2GRX5"/>
<sequence>MIRIVTMIALALTFLACEPKQEEAVPAYIDKLTGEWQLVDPSSPYVVTLRIGERIPSGYALSGSAPVNTYLGTVADPGLIFTSEKFPFLVRDLANTEIAGPAEAMQVEQSYFVNLRAAYRYELTNQNRLRLYYRAAPEGVYVYERK</sequence>
<feature type="domain" description="DUF306" evidence="1">
    <location>
        <begin position="47"/>
        <end position="133"/>
    </location>
</feature>